<evidence type="ECO:0000259" key="13">
    <source>
        <dbReference type="SMART" id="SM00934"/>
    </source>
</evidence>
<evidence type="ECO:0000256" key="2">
    <source>
        <dbReference type="ARBA" id="ARBA00004861"/>
    </source>
</evidence>
<dbReference type="EC" id="4.1.1.23" evidence="9"/>
<name>A0A7R6SYZ5_9BACT</name>
<dbReference type="SMART" id="SM00934">
    <property type="entry name" value="OMPdecase"/>
    <property type="match status" value="1"/>
</dbReference>
<dbReference type="InterPro" id="IPR001754">
    <property type="entry name" value="OMPdeCOase_dom"/>
</dbReference>
<dbReference type="Proteomes" id="UP000595564">
    <property type="component" value="Chromosome"/>
</dbReference>
<feature type="active site" description="For OMPdecase activity" evidence="10">
    <location>
        <position position="61"/>
    </location>
</feature>
<keyword evidence="4 9" id="KW-0210">Decarboxylase</keyword>
<feature type="binding site" evidence="9 11">
    <location>
        <position position="34"/>
    </location>
    <ligand>
        <name>substrate</name>
    </ligand>
</feature>
<evidence type="ECO:0000256" key="6">
    <source>
        <dbReference type="ARBA" id="ARBA00023239"/>
    </source>
</evidence>
<feature type="binding site" evidence="9 11">
    <location>
        <position position="215"/>
    </location>
    <ligand>
        <name>substrate</name>
    </ligand>
</feature>
<dbReference type="KEGG" id="thyd:TTHT_0662"/>
<evidence type="ECO:0000313" key="14">
    <source>
        <dbReference type="EMBL" id="BBB32237.1"/>
    </source>
</evidence>
<dbReference type="GO" id="GO:0004590">
    <property type="term" value="F:orotidine-5'-phosphate decarboxylase activity"/>
    <property type="evidence" value="ECO:0007669"/>
    <property type="project" value="UniProtKB-UniRule"/>
</dbReference>
<evidence type="ECO:0000256" key="12">
    <source>
        <dbReference type="RuleBase" id="RU000512"/>
    </source>
</evidence>
<dbReference type="GO" id="GO:0006207">
    <property type="term" value="P:'de novo' pyrimidine nucleobase biosynthetic process"/>
    <property type="evidence" value="ECO:0007669"/>
    <property type="project" value="InterPro"/>
</dbReference>
<feature type="binding site" evidence="9 11">
    <location>
        <position position="216"/>
    </location>
    <ligand>
        <name>substrate</name>
    </ligand>
</feature>
<keyword evidence="6 9" id="KW-0456">Lyase</keyword>
<evidence type="ECO:0000256" key="3">
    <source>
        <dbReference type="ARBA" id="ARBA00011738"/>
    </source>
</evidence>
<comment type="catalytic activity">
    <reaction evidence="7 9 12">
        <text>orotidine 5'-phosphate + H(+) = UMP + CO2</text>
        <dbReference type="Rhea" id="RHEA:11596"/>
        <dbReference type="ChEBI" id="CHEBI:15378"/>
        <dbReference type="ChEBI" id="CHEBI:16526"/>
        <dbReference type="ChEBI" id="CHEBI:57538"/>
        <dbReference type="ChEBI" id="CHEBI:57865"/>
        <dbReference type="EC" id="4.1.1.23"/>
    </reaction>
</comment>
<keyword evidence="5 9" id="KW-0665">Pyrimidine biosynthesis</keyword>
<evidence type="ECO:0000256" key="9">
    <source>
        <dbReference type="HAMAP-Rule" id="MF_01200"/>
    </source>
</evidence>
<dbReference type="AlphaFoldDB" id="A0A7R6SYZ5"/>
<dbReference type="EMBL" id="AP017470">
    <property type="protein sequence ID" value="BBB32237.1"/>
    <property type="molecule type" value="Genomic_DNA"/>
</dbReference>
<dbReference type="InterPro" id="IPR018089">
    <property type="entry name" value="OMPdecase_AS"/>
</dbReference>
<evidence type="ECO:0000256" key="5">
    <source>
        <dbReference type="ARBA" id="ARBA00022975"/>
    </source>
</evidence>
<evidence type="ECO:0000256" key="1">
    <source>
        <dbReference type="ARBA" id="ARBA00002356"/>
    </source>
</evidence>
<feature type="domain" description="Orotidine 5'-phosphate decarboxylase" evidence="13">
    <location>
        <begin position="6"/>
        <end position="231"/>
    </location>
</feature>
<accession>A0A7R6SYZ5</accession>
<dbReference type="HAMAP" id="MF_01200_B">
    <property type="entry name" value="OMPdecase_type1_B"/>
    <property type="match status" value="1"/>
</dbReference>
<reference evidence="14 15" key="1">
    <citation type="journal article" date="2012" name="Extremophiles">
        <title>Thermotomaculum hydrothermale gen. nov., sp. nov., a novel heterotrophic thermophile within the phylum Acidobacteria from a deep-sea hydrothermal vent chimney in the Southern Okinawa Trough.</title>
        <authorList>
            <person name="Izumi H."/>
            <person name="Nunoura T."/>
            <person name="Miyazaki M."/>
            <person name="Mino S."/>
            <person name="Toki T."/>
            <person name="Takai K."/>
            <person name="Sako Y."/>
            <person name="Sawabe T."/>
            <person name="Nakagawa S."/>
        </authorList>
    </citation>
    <scope>NUCLEOTIDE SEQUENCE [LARGE SCALE GENOMIC DNA]</scope>
    <source>
        <strain evidence="14 15">AC55</strain>
    </source>
</reference>
<dbReference type="Pfam" id="PF00215">
    <property type="entry name" value="OMPdecase"/>
    <property type="match status" value="1"/>
</dbReference>
<dbReference type="InterPro" id="IPR047596">
    <property type="entry name" value="OMPdecase_bac"/>
</dbReference>
<evidence type="ECO:0000256" key="8">
    <source>
        <dbReference type="ARBA" id="ARBA00061012"/>
    </source>
</evidence>
<comment type="pathway">
    <text evidence="2 9 12">Pyrimidine metabolism; UMP biosynthesis via de novo pathway; UMP from orotate: step 2/2.</text>
</comment>
<organism evidence="14 15">
    <name type="scientific">Thermotomaculum hydrothermale</name>
    <dbReference type="NCBI Taxonomy" id="981385"/>
    <lineage>
        <taxon>Bacteria</taxon>
        <taxon>Pseudomonadati</taxon>
        <taxon>Acidobacteriota</taxon>
        <taxon>Holophagae</taxon>
        <taxon>Thermotomaculales</taxon>
        <taxon>Thermotomaculaceae</taxon>
        <taxon>Thermotomaculum</taxon>
    </lineage>
</organism>
<dbReference type="GO" id="GO:0005829">
    <property type="term" value="C:cytosol"/>
    <property type="evidence" value="ECO:0007669"/>
    <property type="project" value="TreeGrafter"/>
</dbReference>
<dbReference type="InterPro" id="IPR013785">
    <property type="entry name" value="Aldolase_TIM"/>
</dbReference>
<dbReference type="CDD" id="cd04725">
    <property type="entry name" value="OMP_decarboxylase_like"/>
    <property type="match status" value="1"/>
</dbReference>
<dbReference type="UniPathway" id="UPA00070">
    <property type="reaction ID" value="UER00120"/>
</dbReference>
<comment type="similarity">
    <text evidence="8 9">Belongs to the OMP decarboxylase family. Type 1 subfamily.</text>
</comment>
<evidence type="ECO:0000313" key="15">
    <source>
        <dbReference type="Proteomes" id="UP000595564"/>
    </source>
</evidence>
<evidence type="ECO:0000256" key="7">
    <source>
        <dbReference type="ARBA" id="ARBA00049157"/>
    </source>
</evidence>
<dbReference type="Gene3D" id="3.20.20.70">
    <property type="entry name" value="Aldolase class I"/>
    <property type="match status" value="1"/>
</dbReference>
<dbReference type="FunFam" id="3.20.20.70:FF:000015">
    <property type="entry name" value="Orotidine 5'-phosphate decarboxylase"/>
    <property type="match status" value="1"/>
</dbReference>
<evidence type="ECO:0000256" key="10">
    <source>
        <dbReference type="PIRSR" id="PIRSR614732-1"/>
    </source>
</evidence>
<feature type="active site" description="For OMPdecase activity" evidence="10">
    <location>
        <position position="63"/>
    </location>
</feature>
<dbReference type="RefSeq" id="WP_201328580.1">
    <property type="nucleotide sequence ID" value="NZ_AP017470.1"/>
</dbReference>
<keyword evidence="15" id="KW-1185">Reference proteome</keyword>
<dbReference type="NCBIfam" id="NF001273">
    <property type="entry name" value="PRK00230.1"/>
    <property type="match status" value="1"/>
</dbReference>
<dbReference type="InterPro" id="IPR011060">
    <property type="entry name" value="RibuloseP-bd_barrel"/>
</dbReference>
<feature type="binding site" evidence="9">
    <location>
        <begin position="61"/>
        <end position="70"/>
    </location>
    <ligand>
        <name>substrate</name>
    </ligand>
</feature>
<sequence>MNKMERVIVALDVDSREKALSIVKQCAPDISYFKIGKQLFTAEGPQLVKDIKSLGVKVFLDLKFHDIPNTVANAVIESAKLGVDMVNIHLSGGSEMVRKTAEKLNDFFEKNGTKPLLIGVTILTSLDDNALKEIGYAYNTKEMVKRLALLGKENGANGVVCSPLEIEIVKEVCGKDFITVTPGIRPEFALNKDDQKRVMTPKMAFEKGTDYIVIGRPITKAASIKEAVKKLANELK</sequence>
<dbReference type="PANTHER" id="PTHR32119:SF2">
    <property type="entry name" value="OROTIDINE 5'-PHOSPHATE DECARBOXYLASE"/>
    <property type="match status" value="1"/>
</dbReference>
<feature type="binding site" evidence="9 11">
    <location>
        <position position="12"/>
    </location>
    <ligand>
        <name>substrate</name>
    </ligand>
</feature>
<dbReference type="PANTHER" id="PTHR32119">
    <property type="entry name" value="OROTIDINE 5'-PHOSPHATE DECARBOXYLASE"/>
    <property type="match status" value="1"/>
</dbReference>
<feature type="active site" description="For OMPdecase activity" evidence="10">
    <location>
        <position position="66"/>
    </location>
</feature>
<dbReference type="GO" id="GO:0044205">
    <property type="term" value="P:'de novo' UMP biosynthetic process"/>
    <property type="evidence" value="ECO:0007669"/>
    <property type="project" value="UniProtKB-UniRule"/>
</dbReference>
<feature type="binding site" evidence="9 11">
    <location>
        <position position="185"/>
    </location>
    <ligand>
        <name>substrate</name>
    </ligand>
</feature>
<dbReference type="SUPFAM" id="SSF51366">
    <property type="entry name" value="Ribulose-phoshate binding barrel"/>
    <property type="match status" value="1"/>
</dbReference>
<comment type="subunit">
    <text evidence="3 9">Homodimer.</text>
</comment>
<dbReference type="PROSITE" id="PS00156">
    <property type="entry name" value="OMPDECASE"/>
    <property type="match status" value="1"/>
</dbReference>
<evidence type="ECO:0000256" key="11">
    <source>
        <dbReference type="PIRSR" id="PIRSR614732-2"/>
    </source>
</evidence>
<feature type="binding site" evidence="9 11">
    <location>
        <position position="195"/>
    </location>
    <ligand>
        <name>substrate</name>
    </ligand>
</feature>
<evidence type="ECO:0000256" key="4">
    <source>
        <dbReference type="ARBA" id="ARBA00022793"/>
    </source>
</evidence>
<dbReference type="NCBIfam" id="TIGR01740">
    <property type="entry name" value="pyrF"/>
    <property type="match status" value="1"/>
</dbReference>
<comment type="function">
    <text evidence="1 9">Catalyzes the decarboxylation of orotidine 5'-monophosphate (OMP) to uridine 5'-monophosphate (UMP).</text>
</comment>
<dbReference type="InterPro" id="IPR014732">
    <property type="entry name" value="OMPdecase"/>
</dbReference>
<proteinExistence type="inferred from homology"/>
<feature type="binding site" evidence="9 11">
    <location>
        <position position="124"/>
    </location>
    <ligand>
        <name>substrate</name>
    </ligand>
</feature>
<feature type="active site" description="Proton donor" evidence="9">
    <location>
        <position position="63"/>
    </location>
</feature>
<protein>
    <recommendedName>
        <fullName evidence="9">Orotidine 5'-phosphate decarboxylase</fullName>
        <ecNumber evidence="9">4.1.1.23</ecNumber>
    </recommendedName>
    <alternativeName>
        <fullName evidence="9">OMP decarboxylase</fullName>
        <shortName evidence="9">OMPDCase</shortName>
        <shortName evidence="9">OMPdecase</shortName>
    </alternativeName>
</protein>
<gene>
    <name evidence="9 14" type="primary">pyrF</name>
    <name evidence="14" type="ORF">TTHT_0662</name>
</gene>